<organism evidence="3 4">
    <name type="scientific">Cryptosporidium parvum</name>
    <dbReference type="NCBI Taxonomy" id="5807"/>
    <lineage>
        <taxon>Eukaryota</taxon>
        <taxon>Sar</taxon>
        <taxon>Alveolata</taxon>
        <taxon>Apicomplexa</taxon>
        <taxon>Conoidasida</taxon>
        <taxon>Coccidia</taxon>
        <taxon>Eucoccidiorida</taxon>
        <taxon>Eimeriorina</taxon>
        <taxon>Cryptosporidiidae</taxon>
        <taxon>Cryptosporidium</taxon>
    </lineage>
</organism>
<evidence type="ECO:0000313" key="3">
    <source>
        <dbReference type="EMBL" id="QOY41366.1"/>
    </source>
</evidence>
<accession>A0A7S7RG07</accession>
<evidence type="ECO:0000256" key="1">
    <source>
        <dbReference type="SAM" id="MobiDB-lite"/>
    </source>
</evidence>
<reference evidence="3 4" key="1">
    <citation type="submission" date="2019-09" db="EMBL/GenBank/DDBJ databases">
        <title>Consistent, comparative and evidence-based genome assembly and annotation for Cryptosporidium parvum, C. hominis and C. tyzzeri.</title>
        <authorList>
            <person name="Baptista R.P."/>
            <person name="Li Y."/>
            <person name="Sateriale A."/>
            <person name="Ansell B."/>
            <person name="Jex A."/>
            <person name="Sanders M."/>
            <person name="Brooks K."/>
            <person name="Tracey A."/>
            <person name="Berriman M."/>
            <person name="Striepen B."/>
            <person name="Cotton J.A."/>
            <person name="Kissinger J.C."/>
        </authorList>
    </citation>
    <scope>NUCLEOTIDE SEQUENCE [LARGE SCALE GENOMIC DNA]</scope>
    <source>
        <strain evidence="3 4">IOWA-ATCC</strain>
    </source>
</reference>
<keyword evidence="2" id="KW-1133">Transmembrane helix</keyword>
<evidence type="ECO:0000256" key="2">
    <source>
        <dbReference type="SAM" id="Phobius"/>
    </source>
</evidence>
<dbReference type="Proteomes" id="UP000593906">
    <property type="component" value="Chromosome 6"/>
</dbReference>
<evidence type="ECO:0000313" key="4">
    <source>
        <dbReference type="Proteomes" id="UP000593906"/>
    </source>
</evidence>
<keyword evidence="2" id="KW-0812">Transmembrane</keyword>
<gene>
    <name evidence="3" type="ORF">CPATCC_003063</name>
</gene>
<name>A0A7S7RG07_CRYPV</name>
<dbReference type="VEuPathDB" id="CryptoDB:CPATCC_0016410"/>
<sequence length="406" mass="46769">MEMDISSSNFENDNQTNTELFESKGLMPSQYYVDLFYSQLAYSYYGSLHFHWRENFCRIIKEKGLSGLGEKSLNIDFIDPLSHLADKGITNLLNNHSDFSQDLGPQMQLTGSVYYRGDSDQVLLAQAYDSSIRNPNECEVTTEFALIAEYESQNKAFSYPGEKKYSINPWERYHISILMKAIFVFMFFDVSREFYIVLISLYFLYIRGLFDGLQDLFERISSSQPMDTTLAELRRRRAEIELEAQLIQEREQELLINSELEQVKEQTEDRAVDQENSDLPKSQINSSNGVSEDEPSQEVPQNEDFDDGSSVISTHEEAHFLDPLGVLGPNEILGASQTEELQHSSDNLRRENTTAAQENTQEHSEDSQSNNRAKTVNYLTCAIYQTIGMYIFTLMPWWNPDPTYLV</sequence>
<feature type="compositionally biased region" description="Polar residues" evidence="1">
    <location>
        <begin position="277"/>
        <end position="290"/>
    </location>
</feature>
<feature type="transmembrane region" description="Helical" evidence="2">
    <location>
        <begin position="376"/>
        <end position="398"/>
    </location>
</feature>
<feature type="region of interest" description="Disordered" evidence="1">
    <location>
        <begin position="265"/>
        <end position="309"/>
    </location>
</feature>
<feature type="compositionally biased region" description="Basic and acidic residues" evidence="1">
    <location>
        <begin position="340"/>
        <end position="352"/>
    </location>
</feature>
<feature type="region of interest" description="Disordered" evidence="1">
    <location>
        <begin position="339"/>
        <end position="371"/>
    </location>
</feature>
<proteinExistence type="predicted"/>
<feature type="compositionally biased region" description="Acidic residues" evidence="1">
    <location>
        <begin position="291"/>
        <end position="307"/>
    </location>
</feature>
<dbReference type="OMA" id="YHNERRF"/>
<keyword evidence="2" id="KW-0472">Membrane</keyword>
<dbReference type="AlphaFoldDB" id="A0A7S7RG07"/>
<dbReference type="EMBL" id="CP044417">
    <property type="protein sequence ID" value="QOY41366.1"/>
    <property type="molecule type" value="Genomic_DNA"/>
</dbReference>
<protein>
    <submittedName>
        <fullName evidence="3">Uncharacterized protein</fullName>
    </submittedName>
</protein>